<reference evidence="1" key="1">
    <citation type="journal article" date="2015" name="Nature">
        <title>Complex archaea that bridge the gap between prokaryotes and eukaryotes.</title>
        <authorList>
            <person name="Spang A."/>
            <person name="Saw J.H."/>
            <person name="Jorgensen S.L."/>
            <person name="Zaremba-Niedzwiedzka K."/>
            <person name="Martijn J."/>
            <person name="Lind A.E."/>
            <person name="van Eijk R."/>
            <person name="Schleper C."/>
            <person name="Guy L."/>
            <person name="Ettema T.J."/>
        </authorList>
    </citation>
    <scope>NUCLEOTIDE SEQUENCE</scope>
</reference>
<organism evidence="1">
    <name type="scientific">marine sediment metagenome</name>
    <dbReference type="NCBI Taxonomy" id="412755"/>
    <lineage>
        <taxon>unclassified sequences</taxon>
        <taxon>metagenomes</taxon>
        <taxon>ecological metagenomes</taxon>
    </lineage>
</organism>
<dbReference type="AlphaFoldDB" id="A0A0F9CGW7"/>
<sequence>MIIENTESGSIRCIRTRDLRTDEYTPKGNALPVYDAEREHKLLVHQERIQEELSCIR</sequence>
<name>A0A0F9CGW7_9ZZZZ</name>
<gene>
    <name evidence="1" type="ORF">LCGC14_2324220</name>
</gene>
<evidence type="ECO:0000313" key="1">
    <source>
        <dbReference type="EMBL" id="KKL48568.1"/>
    </source>
</evidence>
<accession>A0A0F9CGW7</accession>
<proteinExistence type="predicted"/>
<protein>
    <submittedName>
        <fullName evidence="1">Uncharacterized protein</fullName>
    </submittedName>
</protein>
<comment type="caution">
    <text evidence="1">The sequence shown here is derived from an EMBL/GenBank/DDBJ whole genome shotgun (WGS) entry which is preliminary data.</text>
</comment>
<dbReference type="EMBL" id="LAZR01033274">
    <property type="protein sequence ID" value="KKL48568.1"/>
    <property type="molecule type" value="Genomic_DNA"/>
</dbReference>